<feature type="region of interest" description="Disordered" evidence="1">
    <location>
        <begin position="152"/>
        <end position="172"/>
    </location>
</feature>
<dbReference type="AlphaFoldDB" id="A0AAD3TGR4"/>
<sequence length="205" mass="22466">MAPADTFLSLSTVKQRLSHVPIHGQATTQSATTAGHQANCACLRPQLGTNPPATPHQYGPPTATNRRLTNPLPRCPCLWSSNHSNSHRQWPPSEICSPEIPASQPPSNVRPLISHQQPPIRGQLGLYLAVPVHGQATSQPTTATSHQAKFVRRRPQVATDPPVTSLLGGVNPLNQKTRDMYVAVDNQRYRRDLRKHQRDRSGSDG</sequence>
<feature type="region of interest" description="Disordered" evidence="1">
    <location>
        <begin position="186"/>
        <end position="205"/>
    </location>
</feature>
<evidence type="ECO:0000256" key="1">
    <source>
        <dbReference type="SAM" id="MobiDB-lite"/>
    </source>
</evidence>
<reference evidence="2" key="1">
    <citation type="submission" date="2023-05" db="EMBL/GenBank/DDBJ databases">
        <title>Nepenthes gracilis genome sequencing.</title>
        <authorList>
            <person name="Fukushima K."/>
        </authorList>
    </citation>
    <scope>NUCLEOTIDE SEQUENCE</scope>
    <source>
        <strain evidence="2">SING2019-196</strain>
    </source>
</reference>
<gene>
    <name evidence="2" type="ORF">Nepgr_030546</name>
</gene>
<proteinExistence type="predicted"/>
<evidence type="ECO:0000313" key="3">
    <source>
        <dbReference type="Proteomes" id="UP001279734"/>
    </source>
</evidence>
<organism evidence="2 3">
    <name type="scientific">Nepenthes gracilis</name>
    <name type="common">Slender pitcher plant</name>
    <dbReference type="NCBI Taxonomy" id="150966"/>
    <lineage>
        <taxon>Eukaryota</taxon>
        <taxon>Viridiplantae</taxon>
        <taxon>Streptophyta</taxon>
        <taxon>Embryophyta</taxon>
        <taxon>Tracheophyta</taxon>
        <taxon>Spermatophyta</taxon>
        <taxon>Magnoliopsida</taxon>
        <taxon>eudicotyledons</taxon>
        <taxon>Gunneridae</taxon>
        <taxon>Pentapetalae</taxon>
        <taxon>Caryophyllales</taxon>
        <taxon>Nepenthaceae</taxon>
        <taxon>Nepenthes</taxon>
    </lineage>
</organism>
<accession>A0AAD3TGR4</accession>
<keyword evidence="3" id="KW-1185">Reference proteome</keyword>
<dbReference type="Proteomes" id="UP001279734">
    <property type="component" value="Unassembled WGS sequence"/>
</dbReference>
<dbReference type="EMBL" id="BSYO01000035">
    <property type="protein sequence ID" value="GMH28703.1"/>
    <property type="molecule type" value="Genomic_DNA"/>
</dbReference>
<comment type="caution">
    <text evidence="2">The sequence shown here is derived from an EMBL/GenBank/DDBJ whole genome shotgun (WGS) entry which is preliminary data.</text>
</comment>
<protein>
    <submittedName>
        <fullName evidence="2">Uncharacterized protein</fullName>
    </submittedName>
</protein>
<evidence type="ECO:0000313" key="2">
    <source>
        <dbReference type="EMBL" id="GMH28703.1"/>
    </source>
</evidence>
<name>A0AAD3TGR4_NEPGR</name>